<keyword evidence="2 6" id="KW-0689">Ribosomal protein</keyword>
<proteinExistence type="inferred from homology"/>
<dbReference type="EMBL" id="LT629973">
    <property type="protein sequence ID" value="SEH81194.1"/>
    <property type="molecule type" value="Genomic_DNA"/>
</dbReference>
<dbReference type="NCBIfam" id="NF001109">
    <property type="entry name" value="PRK00136.1"/>
    <property type="match status" value="1"/>
</dbReference>
<sequence>MAVLSDPIADFLTRVKNAGIARNAEFTAPYSRIKAELARILEQEGYIWGYEVIGEGVQKAIKVKTKFSAEGKSIVTDVKRCSKPGRRQYVHSSEIPVVMNGLGISIVSTSAGLMTGAQARKQQIGGELVALVW</sequence>
<dbReference type="Pfam" id="PF00410">
    <property type="entry name" value="Ribosomal_S8"/>
    <property type="match status" value="1"/>
</dbReference>
<evidence type="ECO:0000256" key="1">
    <source>
        <dbReference type="ARBA" id="ARBA00006471"/>
    </source>
</evidence>
<dbReference type="HAMAP" id="MF_01302_B">
    <property type="entry name" value="Ribosomal_uS8_B"/>
    <property type="match status" value="1"/>
</dbReference>
<keyword evidence="6" id="KW-0694">RNA-binding</keyword>
<reference evidence="9" key="1">
    <citation type="submission" date="2016-09" db="EMBL/GenBank/DDBJ databases">
        <authorList>
            <person name="Koehorst J."/>
        </authorList>
    </citation>
    <scope>NUCLEOTIDE SEQUENCE [LARGE SCALE GENOMIC DNA]</scope>
</reference>
<dbReference type="PATRIC" id="fig|1679444.3.peg.2576"/>
<dbReference type="FunFam" id="3.30.1490.10:FF:000001">
    <property type="entry name" value="30S ribosomal protein S8"/>
    <property type="match status" value="1"/>
</dbReference>
<gene>
    <name evidence="6" type="primary">rpsH</name>
    <name evidence="8" type="ORF">PYTT_0929</name>
</gene>
<evidence type="ECO:0000256" key="2">
    <source>
        <dbReference type="ARBA" id="ARBA00022980"/>
    </source>
</evidence>
<dbReference type="GO" id="GO:1990904">
    <property type="term" value="C:ribonucleoprotein complex"/>
    <property type="evidence" value="ECO:0007669"/>
    <property type="project" value="UniProtKB-KW"/>
</dbReference>
<organism evidence="8 9">
    <name type="scientific">Akkermansia glycaniphila</name>
    <dbReference type="NCBI Taxonomy" id="1679444"/>
    <lineage>
        <taxon>Bacteria</taxon>
        <taxon>Pseudomonadati</taxon>
        <taxon>Verrucomicrobiota</taxon>
        <taxon>Verrucomicrobiia</taxon>
        <taxon>Verrucomicrobiales</taxon>
        <taxon>Akkermansiaceae</taxon>
        <taxon>Akkermansia</taxon>
    </lineage>
</organism>
<dbReference type="KEGG" id="agl:PYTT_0929"/>
<evidence type="ECO:0000256" key="3">
    <source>
        <dbReference type="ARBA" id="ARBA00023274"/>
    </source>
</evidence>
<evidence type="ECO:0000313" key="8">
    <source>
        <dbReference type="EMBL" id="SEH81194.1"/>
    </source>
</evidence>
<dbReference type="SUPFAM" id="SSF56047">
    <property type="entry name" value="Ribosomal protein S8"/>
    <property type="match status" value="1"/>
</dbReference>
<dbReference type="InterPro" id="IPR047863">
    <property type="entry name" value="Ribosomal_uS8_CS"/>
</dbReference>
<dbReference type="GO" id="GO:0006412">
    <property type="term" value="P:translation"/>
    <property type="evidence" value="ECO:0007669"/>
    <property type="project" value="UniProtKB-UniRule"/>
</dbReference>
<dbReference type="RefSeq" id="WP_067774613.1">
    <property type="nucleotide sequence ID" value="NZ_JACVVN010000001.1"/>
</dbReference>
<dbReference type="Gene3D" id="3.30.1490.10">
    <property type="match status" value="1"/>
</dbReference>
<dbReference type="InterPro" id="IPR000630">
    <property type="entry name" value="Ribosomal_uS8"/>
</dbReference>
<dbReference type="PANTHER" id="PTHR11758">
    <property type="entry name" value="40S RIBOSOMAL PROTEIN S15A"/>
    <property type="match status" value="1"/>
</dbReference>
<evidence type="ECO:0000256" key="6">
    <source>
        <dbReference type="HAMAP-Rule" id="MF_01302"/>
    </source>
</evidence>
<keyword evidence="9" id="KW-1185">Reference proteome</keyword>
<keyword evidence="6" id="KW-0699">rRNA-binding</keyword>
<comment type="function">
    <text evidence="6">One of the primary rRNA binding proteins, it binds directly to 16S rRNA central domain where it helps coordinate assembly of the platform of the 30S subunit.</text>
</comment>
<dbReference type="InterPro" id="IPR035987">
    <property type="entry name" value="Ribosomal_uS8_sf"/>
</dbReference>
<dbReference type="GO" id="GO:0005840">
    <property type="term" value="C:ribosome"/>
    <property type="evidence" value="ECO:0007669"/>
    <property type="project" value="UniProtKB-KW"/>
</dbReference>
<comment type="subunit">
    <text evidence="5 6">Part of the 30S ribosomal subunit. Contacts proteins S5 and S12.</text>
</comment>
<dbReference type="STRING" id="1679444.PYTT_0929"/>
<dbReference type="GO" id="GO:0003735">
    <property type="term" value="F:structural constituent of ribosome"/>
    <property type="evidence" value="ECO:0007669"/>
    <property type="project" value="InterPro"/>
</dbReference>
<dbReference type="GO" id="GO:0005737">
    <property type="term" value="C:cytoplasm"/>
    <property type="evidence" value="ECO:0007669"/>
    <property type="project" value="UniProtKB-ARBA"/>
</dbReference>
<accession>A0A1C7PCY3</accession>
<evidence type="ECO:0000256" key="5">
    <source>
        <dbReference type="ARBA" id="ARBA00046740"/>
    </source>
</evidence>
<evidence type="ECO:0000256" key="7">
    <source>
        <dbReference type="RuleBase" id="RU003660"/>
    </source>
</evidence>
<keyword evidence="3 6" id="KW-0687">Ribonucleoprotein</keyword>
<dbReference type="Gene3D" id="3.30.1370.30">
    <property type="match status" value="1"/>
</dbReference>
<evidence type="ECO:0000256" key="4">
    <source>
        <dbReference type="ARBA" id="ARBA00035258"/>
    </source>
</evidence>
<dbReference type="AlphaFoldDB" id="A0A1C7PCY3"/>
<protein>
    <recommendedName>
        <fullName evidence="4 6">Small ribosomal subunit protein uS8</fullName>
    </recommendedName>
</protein>
<evidence type="ECO:0000313" key="9">
    <source>
        <dbReference type="Proteomes" id="UP000176204"/>
    </source>
</evidence>
<name>A0A1C7PCY3_9BACT</name>
<comment type="similarity">
    <text evidence="1 6 7">Belongs to the universal ribosomal protein uS8 family.</text>
</comment>
<dbReference type="Proteomes" id="UP000176204">
    <property type="component" value="Chromosome I"/>
</dbReference>
<dbReference type="OrthoDB" id="9802617at2"/>
<dbReference type="PROSITE" id="PS00053">
    <property type="entry name" value="RIBOSOMAL_S8"/>
    <property type="match status" value="1"/>
</dbReference>
<dbReference type="GO" id="GO:0019843">
    <property type="term" value="F:rRNA binding"/>
    <property type="evidence" value="ECO:0007669"/>
    <property type="project" value="UniProtKB-UniRule"/>
</dbReference>